<reference evidence="2" key="1">
    <citation type="journal article" date="2023" name="Front. Plant Sci.">
        <title>Chromosomal-level genome assembly of Melastoma candidum provides insights into trichome evolution.</title>
        <authorList>
            <person name="Zhong Y."/>
            <person name="Wu W."/>
            <person name="Sun C."/>
            <person name="Zou P."/>
            <person name="Liu Y."/>
            <person name="Dai S."/>
            <person name="Zhou R."/>
        </authorList>
    </citation>
    <scope>NUCLEOTIDE SEQUENCE [LARGE SCALE GENOMIC DNA]</scope>
</reference>
<protein>
    <submittedName>
        <fullName evidence="1">Uncharacterized protein</fullName>
    </submittedName>
</protein>
<accession>A0ACB9R7W6</accession>
<comment type="caution">
    <text evidence="1">The sequence shown here is derived from an EMBL/GenBank/DDBJ whole genome shotgun (WGS) entry which is preliminary data.</text>
</comment>
<dbReference type="Proteomes" id="UP001057402">
    <property type="component" value="Chromosome 4"/>
</dbReference>
<proteinExistence type="predicted"/>
<sequence length="131" mass="14866">MEVTLDEKDAGDWFYRGEGAANIVLSYSVHSLDGSSSFSKHERLLWKDYEELILAPTKEIAARLYVQRMKPLLGAKHIDAGIQVHASKEFMEKTKKNVNRSHQSWCIRASEVDTLGTYVLLISDHSLFPQA</sequence>
<dbReference type="EMBL" id="CM042883">
    <property type="protein sequence ID" value="KAI4374969.1"/>
    <property type="molecule type" value="Genomic_DNA"/>
</dbReference>
<keyword evidence="2" id="KW-1185">Reference proteome</keyword>
<evidence type="ECO:0000313" key="2">
    <source>
        <dbReference type="Proteomes" id="UP001057402"/>
    </source>
</evidence>
<name>A0ACB9R7W6_9MYRT</name>
<organism evidence="1 2">
    <name type="scientific">Melastoma candidum</name>
    <dbReference type="NCBI Taxonomy" id="119954"/>
    <lineage>
        <taxon>Eukaryota</taxon>
        <taxon>Viridiplantae</taxon>
        <taxon>Streptophyta</taxon>
        <taxon>Embryophyta</taxon>
        <taxon>Tracheophyta</taxon>
        <taxon>Spermatophyta</taxon>
        <taxon>Magnoliopsida</taxon>
        <taxon>eudicotyledons</taxon>
        <taxon>Gunneridae</taxon>
        <taxon>Pentapetalae</taxon>
        <taxon>rosids</taxon>
        <taxon>malvids</taxon>
        <taxon>Myrtales</taxon>
        <taxon>Melastomataceae</taxon>
        <taxon>Melastomatoideae</taxon>
        <taxon>Melastomateae</taxon>
        <taxon>Melastoma</taxon>
    </lineage>
</organism>
<evidence type="ECO:0000313" key="1">
    <source>
        <dbReference type="EMBL" id="KAI4374969.1"/>
    </source>
</evidence>
<gene>
    <name evidence="1" type="ORF">MLD38_012898</name>
</gene>